<reference evidence="2 3" key="1">
    <citation type="submission" date="2015-09" db="EMBL/GenBank/DDBJ databases">
        <authorList>
            <consortium name="Pathogen Informatics"/>
        </authorList>
    </citation>
    <scope>NUCLEOTIDE SEQUENCE [LARGE SCALE GENOMIC DNA]</scope>
    <source>
        <strain evidence="2 3">2789STDY5834939</strain>
    </source>
</reference>
<protein>
    <submittedName>
        <fullName evidence="2">Uncharacterized protein</fullName>
    </submittedName>
</protein>
<dbReference type="EMBL" id="CZBE01000066">
    <property type="protein sequence ID" value="CUQ27891.1"/>
    <property type="molecule type" value="Genomic_DNA"/>
</dbReference>
<accession>A0A174V3Y2</accession>
<name>A0A174V3Y2_9FIRM</name>
<organism evidence="2 3">
    <name type="scientific">Anaerotruncus colihominis</name>
    <dbReference type="NCBI Taxonomy" id="169435"/>
    <lineage>
        <taxon>Bacteria</taxon>
        <taxon>Bacillati</taxon>
        <taxon>Bacillota</taxon>
        <taxon>Clostridia</taxon>
        <taxon>Eubacteriales</taxon>
        <taxon>Oscillospiraceae</taxon>
        <taxon>Anaerotruncus</taxon>
    </lineage>
</organism>
<evidence type="ECO:0000313" key="3">
    <source>
        <dbReference type="Proteomes" id="UP000095765"/>
    </source>
</evidence>
<proteinExistence type="predicted"/>
<gene>
    <name evidence="2" type="ORF">ERS852551_03799</name>
</gene>
<evidence type="ECO:0000313" key="2">
    <source>
        <dbReference type="EMBL" id="CUQ27891.1"/>
    </source>
</evidence>
<evidence type="ECO:0000256" key="1">
    <source>
        <dbReference type="SAM" id="MobiDB-lite"/>
    </source>
</evidence>
<sequence length="117" mass="13171">MGFMPAVEISYIRPKNQRLIAVSIDGEQASPSLAQAKKLRELDKDGKLNGDVIDGILSEKKKEDRGVIISTAELEKYFGKEATPAKMKEQIMTLLDEWKEKQPPELAKAPKKMEQDK</sequence>
<dbReference type="AlphaFoldDB" id="A0A174V3Y2"/>
<dbReference type="Proteomes" id="UP000095765">
    <property type="component" value="Unassembled WGS sequence"/>
</dbReference>
<feature type="region of interest" description="Disordered" evidence="1">
    <location>
        <begin position="98"/>
        <end position="117"/>
    </location>
</feature>